<reference evidence="1" key="2">
    <citation type="submission" date="2022-06" db="UniProtKB">
        <authorList>
            <consortium name="EnsemblMetazoa"/>
        </authorList>
    </citation>
    <scope>IDENTIFICATION</scope>
</reference>
<dbReference type="AlphaFoldDB" id="A0A8R2F883"/>
<protein>
    <submittedName>
        <fullName evidence="1">Uncharacterized protein</fullName>
    </submittedName>
</protein>
<name>A0A8R2F883_ACYPI</name>
<evidence type="ECO:0000313" key="1">
    <source>
        <dbReference type="EnsemblMetazoa" id="XP_008182224.1"/>
    </source>
</evidence>
<dbReference type="OrthoDB" id="6600062at2759"/>
<sequence>MPSINNINRLNFNDDDYNFIYGVVDDIWKNVLKVVSQRILDEKEIHFISRCNVNAMFRIFKLPYPRVDEEDVCAQSHIFLDPPPQSEKVVFTSTVIKEVKKMSKLKIINRIKD</sequence>
<proteinExistence type="predicted"/>
<dbReference type="GeneID" id="103309175"/>
<dbReference type="KEGG" id="api:103309175"/>
<dbReference type="Proteomes" id="UP000007819">
    <property type="component" value="Chromosome A1"/>
</dbReference>
<reference evidence="2" key="1">
    <citation type="submission" date="2010-06" db="EMBL/GenBank/DDBJ databases">
        <authorList>
            <person name="Jiang H."/>
            <person name="Abraham K."/>
            <person name="Ali S."/>
            <person name="Alsbrooks S.L."/>
            <person name="Anim B.N."/>
            <person name="Anosike U.S."/>
            <person name="Attaway T."/>
            <person name="Bandaranaike D.P."/>
            <person name="Battles P.K."/>
            <person name="Bell S.N."/>
            <person name="Bell A.V."/>
            <person name="Beltran B."/>
            <person name="Bickham C."/>
            <person name="Bustamante Y."/>
            <person name="Caleb T."/>
            <person name="Canada A."/>
            <person name="Cardenas V."/>
            <person name="Carter K."/>
            <person name="Chacko J."/>
            <person name="Chandrabose M.N."/>
            <person name="Chavez D."/>
            <person name="Chavez A."/>
            <person name="Chen L."/>
            <person name="Chu H.-S."/>
            <person name="Claassen K.J."/>
            <person name="Cockrell R."/>
            <person name="Collins M."/>
            <person name="Cooper J.A."/>
            <person name="Cree A."/>
            <person name="Curry S.M."/>
            <person name="Da Y."/>
            <person name="Dao M.D."/>
            <person name="Das B."/>
            <person name="Davila M.-L."/>
            <person name="Davy-Carroll L."/>
            <person name="Denson S."/>
            <person name="Dinh H."/>
            <person name="Ebong V.E."/>
            <person name="Edwards J.R."/>
            <person name="Egan A."/>
            <person name="El-Daye J."/>
            <person name="Escobedo L."/>
            <person name="Fernandez S."/>
            <person name="Fernando P.R."/>
            <person name="Flagg N."/>
            <person name="Forbes L.D."/>
            <person name="Fowler R.G."/>
            <person name="Fu Q."/>
            <person name="Gabisi R.A."/>
            <person name="Ganer J."/>
            <person name="Garbino Pronczuk A."/>
            <person name="Garcia R.M."/>
            <person name="Garner T."/>
            <person name="Garrett T.E."/>
            <person name="Gonzalez D.A."/>
            <person name="Hamid H."/>
            <person name="Hawkins E.S."/>
            <person name="Hirani K."/>
            <person name="Hogues M.E."/>
            <person name="Hollins B."/>
            <person name="Hsiao C.-H."/>
            <person name="Jabil R."/>
            <person name="James M.L."/>
            <person name="Jhangiani S.N."/>
            <person name="Johnson B."/>
            <person name="Johnson Q."/>
            <person name="Joshi V."/>
            <person name="Kalu J.B."/>
            <person name="Kam C."/>
            <person name="Kashfia A."/>
            <person name="Keebler J."/>
            <person name="Kisamo H."/>
            <person name="Kovar C.L."/>
            <person name="Lago L.A."/>
            <person name="Lai C.-Y."/>
            <person name="Laidlaw J."/>
            <person name="Lara F."/>
            <person name="Le T.-K."/>
            <person name="Lee S.L."/>
            <person name="Legall F.H."/>
            <person name="Lemon S.J."/>
            <person name="Lewis L.R."/>
            <person name="Li B."/>
            <person name="Liu Y."/>
            <person name="Liu Y.-S."/>
            <person name="Lopez J."/>
            <person name="Lozado R.J."/>
            <person name="Lu J."/>
            <person name="Madu R.C."/>
            <person name="Maheshwari M."/>
            <person name="Maheshwari R."/>
            <person name="Malloy K."/>
            <person name="Martinez E."/>
            <person name="Mathew T."/>
            <person name="Mercado I.C."/>
            <person name="Mercado C."/>
            <person name="Meyer B."/>
            <person name="Montgomery K."/>
            <person name="Morgan M.B."/>
            <person name="Munidasa M."/>
            <person name="Nazareth L.V."/>
            <person name="Nelson J."/>
            <person name="Ng B.M."/>
            <person name="Nguyen N.B."/>
            <person name="Nguyen P.Q."/>
            <person name="Nguyen T."/>
            <person name="Obregon M."/>
            <person name="Okwuonu G.O."/>
            <person name="Onwere C.G."/>
            <person name="Orozco G."/>
            <person name="Parra A."/>
            <person name="Patel S."/>
            <person name="Patil S."/>
            <person name="Perez A."/>
            <person name="Perez Y."/>
            <person name="Pham C."/>
            <person name="Primus E.L."/>
            <person name="Pu L.-L."/>
            <person name="Puazo M."/>
            <person name="Qin X."/>
            <person name="Quiroz J.B."/>
            <person name="Reese J."/>
            <person name="Richards S."/>
            <person name="Rives C.M."/>
            <person name="Robberts R."/>
            <person name="Ruiz S.J."/>
            <person name="Ruiz M.J."/>
            <person name="Santibanez J."/>
            <person name="Schneider B.W."/>
            <person name="Sisson I."/>
            <person name="Smith M."/>
            <person name="Sodergren E."/>
            <person name="Song X.-Z."/>
            <person name="Song B.B."/>
            <person name="Summersgill H."/>
            <person name="Thelus R."/>
            <person name="Thornton R.D."/>
            <person name="Trejos Z.Y."/>
            <person name="Usmani K."/>
            <person name="Vattathil S."/>
            <person name="Villasana D."/>
            <person name="Walker D.L."/>
            <person name="Wang S."/>
            <person name="Wang K."/>
            <person name="White C.S."/>
            <person name="Williams A.C."/>
            <person name="Williamson J."/>
            <person name="Wilson K."/>
            <person name="Woghiren I.O."/>
            <person name="Woodworth J.R."/>
            <person name="Worley K.C."/>
            <person name="Wright R.A."/>
            <person name="Wu W."/>
            <person name="Young L."/>
            <person name="Zhang L."/>
            <person name="Zhang J."/>
            <person name="Zhu Y."/>
            <person name="Muzny D.M."/>
            <person name="Weinstock G."/>
            <person name="Gibbs R.A."/>
        </authorList>
    </citation>
    <scope>NUCLEOTIDE SEQUENCE [LARGE SCALE GENOMIC DNA]</scope>
    <source>
        <strain evidence="2">LSR1</strain>
    </source>
</reference>
<dbReference type="EnsemblMetazoa" id="XM_008184002.2">
    <property type="protein sequence ID" value="XP_008182224.1"/>
    <property type="gene ID" value="LOC103309175"/>
</dbReference>
<accession>A0A8R2F883</accession>
<organism evidence="1 2">
    <name type="scientific">Acyrthosiphon pisum</name>
    <name type="common">Pea aphid</name>
    <dbReference type="NCBI Taxonomy" id="7029"/>
    <lineage>
        <taxon>Eukaryota</taxon>
        <taxon>Metazoa</taxon>
        <taxon>Ecdysozoa</taxon>
        <taxon>Arthropoda</taxon>
        <taxon>Hexapoda</taxon>
        <taxon>Insecta</taxon>
        <taxon>Pterygota</taxon>
        <taxon>Neoptera</taxon>
        <taxon>Paraneoptera</taxon>
        <taxon>Hemiptera</taxon>
        <taxon>Sternorrhyncha</taxon>
        <taxon>Aphidomorpha</taxon>
        <taxon>Aphidoidea</taxon>
        <taxon>Aphididae</taxon>
        <taxon>Macrosiphini</taxon>
        <taxon>Acyrthosiphon</taxon>
    </lineage>
</organism>
<keyword evidence="2" id="KW-1185">Reference proteome</keyword>
<evidence type="ECO:0000313" key="2">
    <source>
        <dbReference type="Proteomes" id="UP000007819"/>
    </source>
</evidence>
<dbReference type="RefSeq" id="XP_008182224.1">
    <property type="nucleotide sequence ID" value="XM_008184002.2"/>
</dbReference>